<sequence length="284" mass="29731">MKRGIGLLVLATLLWGGNYICGRFLAPALPATLLNTVRWAISTVLLAGMIRLKSGHIPVLAKWKQFAILGFLGVFAFSTLNYIGLRTISASRAGMISAGIPIAILLFTPIVLKEQIKAKAWIGAVVSIVGVILLFQGKNAAPVEGSLAGDGAIVLAALAWGLYTVLGKKYGKHMDSLTMTAGASLYGTLFSALSCIGTVRPDMIHMTAMAWVCVLYVSTLASVVAYLAWNAGVKTVGAGKAAPYINLLPVWTVVFGVVLLHEHISGMTLIGGAVAILGAILATL</sequence>
<gene>
    <name evidence="9" type="ORF">SD70_00680</name>
</gene>
<evidence type="ECO:0000259" key="8">
    <source>
        <dbReference type="Pfam" id="PF00892"/>
    </source>
</evidence>
<evidence type="ECO:0000313" key="9">
    <source>
        <dbReference type="EMBL" id="KIL42547.1"/>
    </source>
</evidence>
<dbReference type="SUPFAM" id="SSF103481">
    <property type="entry name" value="Multidrug resistance efflux transporter EmrE"/>
    <property type="match status" value="2"/>
</dbReference>
<feature type="transmembrane region" description="Helical" evidence="7">
    <location>
        <begin position="266"/>
        <end position="283"/>
    </location>
</feature>
<feature type="domain" description="EamA" evidence="8">
    <location>
        <begin position="3"/>
        <end position="135"/>
    </location>
</feature>
<dbReference type="EMBL" id="JXAK01000001">
    <property type="protein sequence ID" value="KIL42547.1"/>
    <property type="molecule type" value="Genomic_DNA"/>
</dbReference>
<feature type="domain" description="EamA" evidence="8">
    <location>
        <begin position="149"/>
        <end position="283"/>
    </location>
</feature>
<keyword evidence="6 7" id="KW-0472">Membrane</keyword>
<evidence type="ECO:0000256" key="4">
    <source>
        <dbReference type="ARBA" id="ARBA00022692"/>
    </source>
</evidence>
<keyword evidence="10" id="KW-1185">Reference proteome</keyword>
<feature type="transmembrane region" description="Helical" evidence="7">
    <location>
        <begin position="241"/>
        <end position="260"/>
    </location>
</feature>
<dbReference type="PANTHER" id="PTHR42920">
    <property type="entry name" value="OS03G0707200 PROTEIN-RELATED"/>
    <property type="match status" value="1"/>
</dbReference>
<keyword evidence="3" id="KW-1003">Cell membrane</keyword>
<feature type="transmembrane region" description="Helical" evidence="7">
    <location>
        <begin position="66"/>
        <end position="84"/>
    </location>
</feature>
<proteinExistence type="inferred from homology"/>
<evidence type="ECO:0000256" key="6">
    <source>
        <dbReference type="ARBA" id="ARBA00023136"/>
    </source>
</evidence>
<evidence type="ECO:0000313" key="10">
    <source>
        <dbReference type="Proteomes" id="UP000031967"/>
    </source>
</evidence>
<feature type="transmembrane region" description="Helical" evidence="7">
    <location>
        <begin position="38"/>
        <end position="54"/>
    </location>
</feature>
<feature type="transmembrane region" description="Helical" evidence="7">
    <location>
        <begin position="147"/>
        <end position="166"/>
    </location>
</feature>
<dbReference type="InterPro" id="IPR000620">
    <property type="entry name" value="EamA_dom"/>
</dbReference>
<dbReference type="InterPro" id="IPR037185">
    <property type="entry name" value="EmrE-like"/>
</dbReference>
<evidence type="ECO:0000256" key="7">
    <source>
        <dbReference type="SAM" id="Phobius"/>
    </source>
</evidence>
<comment type="subcellular location">
    <subcellularLocation>
        <location evidence="1">Cell membrane</location>
        <topology evidence="1">Multi-pass membrane protein</topology>
    </subcellularLocation>
</comment>
<dbReference type="PANTHER" id="PTHR42920:SF5">
    <property type="entry name" value="EAMA DOMAIN-CONTAINING PROTEIN"/>
    <property type="match status" value="1"/>
</dbReference>
<evidence type="ECO:0000256" key="1">
    <source>
        <dbReference type="ARBA" id="ARBA00004651"/>
    </source>
</evidence>
<evidence type="ECO:0000256" key="3">
    <source>
        <dbReference type="ARBA" id="ARBA00022475"/>
    </source>
</evidence>
<reference evidence="9 10" key="1">
    <citation type="submission" date="2014-12" db="EMBL/GenBank/DDBJ databases">
        <title>Draft genome sequence of Paenibacillus kamchatkensis strain B-2647.</title>
        <authorList>
            <person name="Karlyshev A.V."/>
            <person name="Kudryashova E.B."/>
        </authorList>
    </citation>
    <scope>NUCLEOTIDE SEQUENCE [LARGE SCALE GENOMIC DNA]</scope>
    <source>
        <strain evidence="9 10">VKM B-2647</strain>
    </source>
</reference>
<dbReference type="RefSeq" id="WP_041044873.1">
    <property type="nucleotide sequence ID" value="NZ_JXAK01000001.1"/>
</dbReference>
<comment type="caution">
    <text evidence="9">The sequence shown here is derived from an EMBL/GenBank/DDBJ whole genome shotgun (WGS) entry which is preliminary data.</text>
</comment>
<organism evidence="9 10">
    <name type="scientific">Gordoniibacillus kamchatkensis</name>
    <dbReference type="NCBI Taxonomy" id="1590651"/>
    <lineage>
        <taxon>Bacteria</taxon>
        <taxon>Bacillati</taxon>
        <taxon>Bacillota</taxon>
        <taxon>Bacilli</taxon>
        <taxon>Bacillales</taxon>
        <taxon>Paenibacillaceae</taxon>
        <taxon>Gordoniibacillus</taxon>
    </lineage>
</organism>
<protein>
    <recommendedName>
        <fullName evidence="8">EamA domain-containing protein</fullName>
    </recommendedName>
</protein>
<comment type="similarity">
    <text evidence="2">Belongs to the EamA transporter family.</text>
</comment>
<dbReference type="Pfam" id="PF00892">
    <property type="entry name" value="EamA"/>
    <property type="match status" value="2"/>
</dbReference>
<feature type="transmembrane region" description="Helical" evidence="7">
    <location>
        <begin position="118"/>
        <end position="135"/>
    </location>
</feature>
<evidence type="ECO:0000256" key="5">
    <source>
        <dbReference type="ARBA" id="ARBA00022989"/>
    </source>
</evidence>
<accession>A0ABR5ANJ5</accession>
<keyword evidence="4 7" id="KW-0812">Transmembrane</keyword>
<dbReference type="Proteomes" id="UP000031967">
    <property type="component" value="Unassembled WGS sequence"/>
</dbReference>
<keyword evidence="5 7" id="KW-1133">Transmembrane helix</keyword>
<dbReference type="InterPro" id="IPR051258">
    <property type="entry name" value="Diverse_Substrate_Transporter"/>
</dbReference>
<feature type="transmembrane region" description="Helical" evidence="7">
    <location>
        <begin position="178"/>
        <end position="199"/>
    </location>
</feature>
<feature type="transmembrane region" description="Helical" evidence="7">
    <location>
        <begin position="90"/>
        <end position="111"/>
    </location>
</feature>
<name>A0ABR5ANJ5_9BACL</name>
<feature type="transmembrane region" description="Helical" evidence="7">
    <location>
        <begin position="205"/>
        <end position="229"/>
    </location>
</feature>
<evidence type="ECO:0000256" key="2">
    <source>
        <dbReference type="ARBA" id="ARBA00007362"/>
    </source>
</evidence>